<reference evidence="1 2" key="1">
    <citation type="submission" date="2015-01" db="EMBL/GenBank/DDBJ databases">
        <title>Evolution of Trichinella species and genotypes.</title>
        <authorList>
            <person name="Korhonen P.K."/>
            <person name="Edoardo P."/>
            <person name="Giuseppe L.R."/>
            <person name="Gasser R.B."/>
        </authorList>
    </citation>
    <scope>NUCLEOTIDE SEQUENCE [LARGE SCALE GENOMIC DNA]</scope>
    <source>
        <strain evidence="1">ISS3</strain>
    </source>
</reference>
<gene>
    <name evidence="1" type="ORF">T01_3928</name>
</gene>
<dbReference type="EMBL" id="JYDH01000291">
    <property type="protein sequence ID" value="KRY27052.1"/>
    <property type="molecule type" value="Genomic_DNA"/>
</dbReference>
<protein>
    <submittedName>
        <fullName evidence="1">Uncharacterized protein</fullName>
    </submittedName>
</protein>
<sequence>MGRASHSTTMPLFHLFCPEKSVSGRRHFNSACLAGLTLNTTGESRTWQGRKDIEGANRLVESFTIVKFGLKFHRVFSLVVERVILLDLCTVLLCSF</sequence>
<accession>A0A0V1ARV0</accession>
<proteinExistence type="predicted"/>
<name>A0A0V1ARV0_TRISP</name>
<comment type="caution">
    <text evidence="1">The sequence shown here is derived from an EMBL/GenBank/DDBJ whole genome shotgun (WGS) entry which is preliminary data.</text>
</comment>
<dbReference type="InParanoid" id="A0A0V1ARV0"/>
<organism evidence="1 2">
    <name type="scientific">Trichinella spiralis</name>
    <name type="common">Trichina worm</name>
    <dbReference type="NCBI Taxonomy" id="6334"/>
    <lineage>
        <taxon>Eukaryota</taxon>
        <taxon>Metazoa</taxon>
        <taxon>Ecdysozoa</taxon>
        <taxon>Nematoda</taxon>
        <taxon>Enoplea</taxon>
        <taxon>Dorylaimia</taxon>
        <taxon>Trichinellida</taxon>
        <taxon>Trichinellidae</taxon>
        <taxon>Trichinella</taxon>
    </lineage>
</organism>
<evidence type="ECO:0000313" key="2">
    <source>
        <dbReference type="Proteomes" id="UP000054776"/>
    </source>
</evidence>
<keyword evidence="2" id="KW-1185">Reference proteome</keyword>
<dbReference type="Proteomes" id="UP000054776">
    <property type="component" value="Unassembled WGS sequence"/>
</dbReference>
<dbReference type="AlphaFoldDB" id="A0A0V1ARV0"/>
<evidence type="ECO:0000313" key="1">
    <source>
        <dbReference type="EMBL" id="KRY27052.1"/>
    </source>
</evidence>